<dbReference type="PRINTS" id="PR01488">
    <property type="entry name" value="RTXTOXINA"/>
</dbReference>
<dbReference type="InterPro" id="IPR019960">
    <property type="entry name" value="T1SS_VCA0849"/>
</dbReference>
<dbReference type="InterPro" id="IPR018511">
    <property type="entry name" value="Hemolysin-typ_Ca-bd_CS"/>
</dbReference>
<keyword evidence="4" id="KW-0800">Toxin</keyword>
<evidence type="ECO:0000256" key="5">
    <source>
        <dbReference type="ARBA" id="ARBA00022737"/>
    </source>
</evidence>
<keyword evidence="6" id="KW-0843">Virulence</keyword>
<proteinExistence type="predicted"/>
<dbReference type="SUPFAM" id="SSF101908">
    <property type="entry name" value="Putative isomerase YbhE"/>
    <property type="match status" value="1"/>
</dbReference>
<evidence type="ECO:0000256" key="7">
    <source>
        <dbReference type="ARBA" id="ARBA00023136"/>
    </source>
</evidence>
<dbReference type="InterPro" id="IPR001343">
    <property type="entry name" value="Hemolysn_Ca-bd"/>
</dbReference>
<evidence type="ECO:0000256" key="4">
    <source>
        <dbReference type="ARBA" id="ARBA00022656"/>
    </source>
</evidence>
<evidence type="ECO:0000313" key="8">
    <source>
        <dbReference type="EMBL" id="QKD82586.1"/>
    </source>
</evidence>
<protein>
    <submittedName>
        <fullName evidence="8">Type I secretion C-terminal target domain-containing protein</fullName>
    </submittedName>
</protein>
<dbReference type="PANTHER" id="PTHR38340:SF1">
    <property type="entry name" value="S-LAYER PROTEIN"/>
    <property type="match status" value="1"/>
</dbReference>
<organism evidence="8 9">
    <name type="scientific">Thermoleptolyngbya sichuanensis A183</name>
    <dbReference type="NCBI Taxonomy" id="2737172"/>
    <lineage>
        <taxon>Bacteria</taxon>
        <taxon>Bacillati</taxon>
        <taxon>Cyanobacteriota</taxon>
        <taxon>Cyanophyceae</taxon>
        <taxon>Oculatellales</taxon>
        <taxon>Oculatellaceae</taxon>
        <taxon>Thermoleptolyngbya</taxon>
        <taxon>Thermoleptolyngbya sichuanensis</taxon>
    </lineage>
</organism>
<dbReference type="InterPro" id="IPR003995">
    <property type="entry name" value="RTX_toxin_determinant-A"/>
</dbReference>
<accession>A0A6M8BED5</accession>
<sequence>MSTPGKLDTTFNGNGRITFGLDGLDQARRVLVQADGKILALGDSSGSFSAARLTADGSLDNSFAGNGRTVLNFSGTQVLRDAVLQSDGKLIMVGDSDGDFGIVRFNLNGSLDSSFAGNGRQSTNFGATETVQKVLLQNDGRILVIGQSSSTFSGNSFAVARYRTDGSRDTSFDSNGRNSTNLGATAQVSDGLLQNDGKIVVAGTDGSAFALVRYRTDGSLDRDFGSRGIVRTRIGSGTTFSIAQRVLLQNDGKLIAVGTSSDDFAIARYNSDGSLDRSFGRSGVRTTDFGGFFTTVDAVTDAVLLSDGKILVAGTSGGRVALARYNRDGSLDSSFDGNGRVTTSLGNNSTAKKVLVQPNGKILVLAVSDGRAALLRYNSNGSLDNSFDGNGRVTTDLDAADNNADIALQPDGNLVLVGTNVGFFDRDFSVRRYVGDRIDVSLGTPIEPIDFNNGPAGITRNGTAANDRIAGTPGNDILRGKRGNDVVDGKRGNDRLFGGEGNDSLIGRDGRDELVGGNGDDTLKGGKRGDILIGGRGADVLSGGQGIDMFVYNNLNDAGDIITDFEAVDRIDLRGIFRSPTFAAPSPTAQYNQFIRLVQNGANTEVQIDRDGNGLRLDFITLVTLRNVSLDAVRPRNFVIA</sequence>
<keyword evidence="3" id="KW-0964">Secreted</keyword>
<dbReference type="KEGG" id="theu:HPC62_10680"/>
<dbReference type="GO" id="GO:0016020">
    <property type="term" value="C:membrane"/>
    <property type="evidence" value="ECO:0007669"/>
    <property type="project" value="UniProtKB-SubCell"/>
</dbReference>
<dbReference type="InterPro" id="IPR013431">
    <property type="entry name" value="Delta_60_rpt"/>
</dbReference>
<gene>
    <name evidence="8" type="ORF">HPC62_10680</name>
</gene>
<dbReference type="InterPro" id="IPR011049">
    <property type="entry name" value="Serralysin-like_metalloprot_C"/>
</dbReference>
<dbReference type="Pfam" id="PF00353">
    <property type="entry name" value="HemolysinCabind"/>
    <property type="match status" value="2"/>
</dbReference>
<evidence type="ECO:0000256" key="2">
    <source>
        <dbReference type="ARBA" id="ARBA00004613"/>
    </source>
</evidence>
<dbReference type="GO" id="GO:0090729">
    <property type="term" value="F:toxin activity"/>
    <property type="evidence" value="ECO:0007669"/>
    <property type="project" value="UniProtKB-KW"/>
</dbReference>
<dbReference type="AlphaFoldDB" id="A0A6M8BED5"/>
<dbReference type="Pfam" id="PF17164">
    <property type="entry name" value="DUF5122"/>
    <property type="match status" value="7"/>
</dbReference>
<dbReference type="Gene3D" id="2.150.10.10">
    <property type="entry name" value="Serralysin-like metalloprotease, C-terminal"/>
    <property type="match status" value="2"/>
</dbReference>
<evidence type="ECO:0000256" key="3">
    <source>
        <dbReference type="ARBA" id="ARBA00022525"/>
    </source>
</evidence>
<keyword evidence="7" id="KW-0472">Membrane</keyword>
<dbReference type="GO" id="GO:0005509">
    <property type="term" value="F:calcium ion binding"/>
    <property type="evidence" value="ECO:0007669"/>
    <property type="project" value="InterPro"/>
</dbReference>
<dbReference type="PROSITE" id="PS00330">
    <property type="entry name" value="HEMOLYSIN_CALCIUM"/>
    <property type="match status" value="2"/>
</dbReference>
<dbReference type="Proteomes" id="UP000505210">
    <property type="component" value="Chromosome"/>
</dbReference>
<dbReference type="SUPFAM" id="SSF51120">
    <property type="entry name" value="beta-Roll"/>
    <property type="match status" value="1"/>
</dbReference>
<dbReference type="PANTHER" id="PTHR38340">
    <property type="entry name" value="S-LAYER PROTEIN"/>
    <property type="match status" value="1"/>
</dbReference>
<dbReference type="Gene3D" id="2.80.10.50">
    <property type="match status" value="4"/>
</dbReference>
<evidence type="ECO:0000256" key="6">
    <source>
        <dbReference type="ARBA" id="ARBA00023026"/>
    </source>
</evidence>
<evidence type="ECO:0000313" key="9">
    <source>
        <dbReference type="Proteomes" id="UP000505210"/>
    </source>
</evidence>
<reference evidence="8 9" key="1">
    <citation type="submission" date="2020-05" db="EMBL/GenBank/DDBJ databases">
        <title>Complete genome sequence of of a novel Thermoleptolyngbya strain isolated from hot springs of Ganzi, Sichuan China.</title>
        <authorList>
            <person name="Tang J."/>
            <person name="Daroch M."/>
            <person name="Li L."/>
            <person name="Waleron K."/>
            <person name="Waleron M."/>
            <person name="Waleron M."/>
        </authorList>
    </citation>
    <scope>NUCLEOTIDE SEQUENCE [LARGE SCALE GENOMIC DNA]</scope>
    <source>
        <strain evidence="8 9">PKUAC-SCTA183</strain>
    </source>
</reference>
<keyword evidence="9" id="KW-1185">Reference proteome</keyword>
<dbReference type="NCBIfam" id="TIGR02608">
    <property type="entry name" value="delta_60_rpt"/>
    <property type="match status" value="8"/>
</dbReference>
<dbReference type="EMBL" id="CP053661">
    <property type="protein sequence ID" value="QKD82586.1"/>
    <property type="molecule type" value="Genomic_DNA"/>
</dbReference>
<comment type="subcellular location">
    <subcellularLocation>
        <location evidence="1">Membrane</location>
    </subcellularLocation>
    <subcellularLocation>
        <location evidence="2">Secreted</location>
    </subcellularLocation>
</comment>
<dbReference type="NCBIfam" id="TIGR03661">
    <property type="entry name" value="T1SS_VCA0849"/>
    <property type="match status" value="1"/>
</dbReference>
<dbReference type="RefSeq" id="WP_172355507.1">
    <property type="nucleotide sequence ID" value="NZ_CP053661.1"/>
</dbReference>
<dbReference type="GO" id="GO:0005576">
    <property type="term" value="C:extracellular region"/>
    <property type="evidence" value="ECO:0007669"/>
    <property type="project" value="UniProtKB-SubCell"/>
</dbReference>
<evidence type="ECO:0000256" key="1">
    <source>
        <dbReference type="ARBA" id="ARBA00004370"/>
    </source>
</evidence>
<keyword evidence="5" id="KW-0677">Repeat</keyword>
<dbReference type="InterPro" id="IPR050557">
    <property type="entry name" value="RTX_toxin/Mannuronan_C5-epim"/>
</dbReference>
<dbReference type="PRINTS" id="PR00313">
    <property type="entry name" value="CABNDNGRPT"/>
</dbReference>
<name>A0A6M8BED5_9CYAN</name>